<comment type="caution">
    <text evidence="3">The sequence shown here is derived from an EMBL/GenBank/DDBJ whole genome shotgun (WGS) entry which is preliminary data.</text>
</comment>
<keyword evidence="4" id="KW-1185">Reference proteome</keyword>
<gene>
    <name evidence="3" type="ORF">FEZ08_06010</name>
</gene>
<reference evidence="3 4" key="1">
    <citation type="submission" date="2019-05" db="EMBL/GenBank/DDBJ databases">
        <title>Culicoidintestinum kansasii gen. nov., sp. nov. from the gastrointestinal tract of the biting midge, Culicoides sonorensis.</title>
        <authorList>
            <person name="Neupane S."/>
            <person name="Ghosh A."/>
            <person name="Gunther S."/>
            <person name="Martin K."/>
            <person name="Zurek L."/>
        </authorList>
    </citation>
    <scope>NUCLEOTIDE SEQUENCE [LARGE SCALE GENOMIC DNA]</scope>
    <source>
        <strain evidence="3 4">CS-1</strain>
    </source>
</reference>
<dbReference type="PANTHER" id="PTHR37804">
    <property type="entry name" value="CDAA REGULATORY PROTEIN CDAR"/>
    <property type="match status" value="1"/>
</dbReference>
<protein>
    <recommendedName>
        <fullName evidence="5">YbbR-like domain-containing protein</fullName>
    </recommendedName>
</protein>
<dbReference type="InParanoid" id="A0A5R8QCG3"/>
<dbReference type="Gene3D" id="2.170.120.40">
    <property type="entry name" value="YbbR-like domain"/>
    <property type="match status" value="2"/>
</dbReference>
<dbReference type="PANTHER" id="PTHR37804:SF1">
    <property type="entry name" value="CDAA REGULATORY PROTEIN CDAR"/>
    <property type="match status" value="1"/>
</dbReference>
<organism evidence="3 4">
    <name type="scientific">Culicoidibacter larvae</name>
    <dbReference type="NCBI Taxonomy" id="2579976"/>
    <lineage>
        <taxon>Bacteria</taxon>
        <taxon>Bacillati</taxon>
        <taxon>Bacillota</taxon>
        <taxon>Culicoidibacteria</taxon>
        <taxon>Culicoidibacterales</taxon>
        <taxon>Culicoidibacteraceae</taxon>
        <taxon>Culicoidibacter</taxon>
    </lineage>
</organism>
<keyword evidence="2" id="KW-0472">Membrane</keyword>
<evidence type="ECO:0000313" key="4">
    <source>
        <dbReference type="Proteomes" id="UP000306912"/>
    </source>
</evidence>
<proteinExistence type="predicted"/>
<dbReference type="RefSeq" id="WP_138190811.1">
    <property type="nucleotide sequence ID" value="NZ_VBWP01000004.1"/>
</dbReference>
<dbReference type="Pfam" id="PF07949">
    <property type="entry name" value="YbbR"/>
    <property type="match status" value="4"/>
</dbReference>
<dbReference type="Gene3D" id="2.170.120.30">
    <property type="match status" value="2"/>
</dbReference>
<dbReference type="OrthoDB" id="2960905at2"/>
<evidence type="ECO:0000256" key="1">
    <source>
        <dbReference type="SAM" id="MobiDB-lite"/>
    </source>
</evidence>
<evidence type="ECO:0000313" key="3">
    <source>
        <dbReference type="EMBL" id="TLG74259.1"/>
    </source>
</evidence>
<dbReference type="AlphaFoldDB" id="A0A5R8QCG3"/>
<name>A0A5R8QCG3_9FIRM</name>
<evidence type="ECO:0008006" key="5">
    <source>
        <dbReference type="Google" id="ProtNLM"/>
    </source>
</evidence>
<feature type="region of interest" description="Disordered" evidence="1">
    <location>
        <begin position="1"/>
        <end position="55"/>
    </location>
</feature>
<evidence type="ECO:0000256" key="2">
    <source>
        <dbReference type="SAM" id="Phobius"/>
    </source>
</evidence>
<feature type="transmembrane region" description="Helical" evidence="2">
    <location>
        <begin position="91"/>
        <end position="115"/>
    </location>
</feature>
<keyword evidence="2" id="KW-1133">Transmembrane helix</keyword>
<dbReference type="Proteomes" id="UP000306912">
    <property type="component" value="Unassembled WGS sequence"/>
</dbReference>
<keyword evidence="2" id="KW-0812">Transmembrane</keyword>
<dbReference type="EMBL" id="VBWP01000004">
    <property type="protein sequence ID" value="TLG74259.1"/>
    <property type="molecule type" value="Genomic_DNA"/>
</dbReference>
<feature type="compositionally biased region" description="Polar residues" evidence="1">
    <location>
        <begin position="1"/>
        <end position="27"/>
    </location>
</feature>
<accession>A0A5R8QCG3</accession>
<dbReference type="InterPro" id="IPR053154">
    <property type="entry name" value="c-di-AMP_regulator"/>
</dbReference>
<dbReference type="InterPro" id="IPR012505">
    <property type="entry name" value="YbbR"/>
</dbReference>
<sequence>MSNNDLNQKYPTGEGQNEEQNPATNPSKAKKVKKEKQKKQVREKATKVKTKAKAANKRTVDGYRKRMSQRFFAILRSISDKFEQLFINNKFAVIISLVAALVLFFTANQFGYLGIFNKSGEIITDIPVTQNYDKENYVVEGLPDYADMTLIGDDSVISMTKSLHEYDVYVNLEGLTPGEHTVDLQVKNINANLTAQLNPARVKVTIMPKVSATFPISSQIINEQNLESGKTLDNVVLAQNDITLRGAQKDLDTIAYVKAMVDANDVNASVEENQSKEIDGRAKIVAFDANGNAITSVVATPTSVDYTATLASVPTKYVDVKVVFTGTPADGKAIESYELDKQSVTVVGSDREALNKLQFVEVEVDVTGYSDTVTIPANITLPQINGISRVVPQSVSVTVKFGAAETKTFQGVNINYSGIGDGLSATATSNIKVDITVTGTKETLAGITADDFNVSIDLSNLSAGVHTVPLKVSGPSIVQYTYSPKQIEVNIVSSQ</sequence>
<dbReference type="FunCoup" id="A0A5R8QCG3">
    <property type="interactions" value="9"/>
</dbReference>
<feature type="compositionally biased region" description="Basic residues" evidence="1">
    <location>
        <begin position="28"/>
        <end position="37"/>
    </location>
</feature>